<dbReference type="PANTHER" id="PTHR39335">
    <property type="entry name" value="BLL4220 PROTEIN"/>
    <property type="match status" value="1"/>
</dbReference>
<proteinExistence type="predicted"/>
<feature type="signal peptide" evidence="2">
    <location>
        <begin position="1"/>
        <end position="23"/>
    </location>
</feature>
<accession>A0ABU2TXX4</accession>
<feature type="chain" id="PRO_5046117916" evidence="2">
    <location>
        <begin position="24"/>
        <end position="304"/>
    </location>
</feature>
<dbReference type="PANTHER" id="PTHR39335:SF1">
    <property type="entry name" value="BLL4220 PROTEIN"/>
    <property type="match status" value="1"/>
</dbReference>
<dbReference type="Pfam" id="PF03640">
    <property type="entry name" value="Lipoprotein_15"/>
    <property type="match status" value="4"/>
</dbReference>
<protein>
    <submittedName>
        <fullName evidence="3">SCO0930 family lipoprotein</fullName>
    </submittedName>
</protein>
<keyword evidence="3" id="KW-0449">Lipoprotein</keyword>
<evidence type="ECO:0000256" key="1">
    <source>
        <dbReference type="SAM" id="MobiDB-lite"/>
    </source>
</evidence>
<evidence type="ECO:0000313" key="3">
    <source>
        <dbReference type="EMBL" id="MDT0465813.1"/>
    </source>
</evidence>
<dbReference type="InterPro" id="IPR047910">
    <property type="entry name" value="SCO0930-like"/>
</dbReference>
<feature type="region of interest" description="Disordered" evidence="1">
    <location>
        <begin position="42"/>
        <end position="63"/>
    </location>
</feature>
<dbReference type="RefSeq" id="WP_311697278.1">
    <property type="nucleotide sequence ID" value="NZ_JAVREY010000028.1"/>
</dbReference>
<sequence>MKRNSRNALLAAGAALLTLTAVTGCGSGDGAQNGTRAAAQPVVNASSGGSAAPAETASTGEVSVHADNSLGDIVVDGKGMTVYVYAKDTKPGASNCEGQCAAQWPPVPAGDAKAAAGVNQELLGSVTRPDGSRQLTLAGRPLYYYAKDTKPGDVAGQGVKGVWYASAPDGWKAGVKRPALGVLNDPKLGKVLQDKDGRTLYLFTKDEPWPMKTACGATCLQKWTPTAPVSAADATAAGLEPKALFTFTTPNGTSQEAFNCWPGYTFKGDSRPGDTNGENVGGVWFGIKQEIVVDHGRTVPAAKG</sequence>
<evidence type="ECO:0000313" key="4">
    <source>
        <dbReference type="Proteomes" id="UP001183809"/>
    </source>
</evidence>
<organism evidence="3 4">
    <name type="scientific">Streptomyces gibsoniae</name>
    <dbReference type="NCBI Taxonomy" id="3075529"/>
    <lineage>
        <taxon>Bacteria</taxon>
        <taxon>Bacillati</taxon>
        <taxon>Actinomycetota</taxon>
        <taxon>Actinomycetes</taxon>
        <taxon>Kitasatosporales</taxon>
        <taxon>Streptomycetaceae</taxon>
        <taxon>Streptomyces</taxon>
    </lineage>
</organism>
<name>A0ABU2TXX4_9ACTN</name>
<keyword evidence="4" id="KW-1185">Reference proteome</keyword>
<reference evidence="4" key="1">
    <citation type="submission" date="2023-07" db="EMBL/GenBank/DDBJ databases">
        <title>30 novel species of actinomycetes from the DSMZ collection.</title>
        <authorList>
            <person name="Nouioui I."/>
        </authorList>
    </citation>
    <scope>NUCLEOTIDE SEQUENCE [LARGE SCALE GENOMIC DNA]</scope>
    <source>
        <strain evidence="4">DSM 41699</strain>
    </source>
</reference>
<comment type="caution">
    <text evidence="3">The sequence shown here is derived from an EMBL/GenBank/DDBJ whole genome shotgun (WGS) entry which is preliminary data.</text>
</comment>
<evidence type="ECO:0000256" key="2">
    <source>
        <dbReference type="SAM" id="SignalP"/>
    </source>
</evidence>
<dbReference type="InterPro" id="IPR005297">
    <property type="entry name" value="Lipoprotein_repeat"/>
</dbReference>
<keyword evidence="2" id="KW-0732">Signal</keyword>
<gene>
    <name evidence="3" type="ORF">RM764_22865</name>
</gene>
<dbReference type="PROSITE" id="PS51257">
    <property type="entry name" value="PROKAR_LIPOPROTEIN"/>
    <property type="match status" value="1"/>
</dbReference>
<dbReference type="NCBIfam" id="NF040526">
    <property type="entry name" value="SCO0930_lipo"/>
    <property type="match status" value="1"/>
</dbReference>
<dbReference type="Proteomes" id="UP001183809">
    <property type="component" value="Unassembled WGS sequence"/>
</dbReference>
<dbReference type="EMBL" id="JAVREY010000028">
    <property type="protein sequence ID" value="MDT0465813.1"/>
    <property type="molecule type" value="Genomic_DNA"/>
</dbReference>